<dbReference type="GO" id="GO:0007165">
    <property type="term" value="P:signal transduction"/>
    <property type="evidence" value="ECO:0007669"/>
    <property type="project" value="UniProtKB-KW"/>
</dbReference>
<evidence type="ECO:0000313" key="7">
    <source>
        <dbReference type="EMBL" id="MTV50417.1"/>
    </source>
</evidence>
<feature type="transmembrane region" description="Helical" evidence="4">
    <location>
        <begin position="45"/>
        <end position="66"/>
    </location>
</feature>
<dbReference type="GO" id="GO:0016020">
    <property type="term" value="C:membrane"/>
    <property type="evidence" value="ECO:0007669"/>
    <property type="project" value="InterPro"/>
</dbReference>
<sequence length="428" mass="46607">MQRLADSDTLFEKTRGSINELGEILDGYGTNDANKSRERFLSSTLFLIVTCLFFIASAFILSFFVYRRLKNSLNEIKHVTEQMSAGDFSVSLSSSLKTQRDEIGQIAAFIDIFQGNIRKTLHEMLQTAQELASSGQQLAATTKTVSFSMNNVLSSTNEISAGTQSVSASVEEITASSQEMYAGLQFLNQSVDNGKGQTKEIEIRALNLKNDSIRSSTSANQLYEAINLSVLAAIDDAKVVDQISALASSISAIASQTNLLALNAAIEAARAGEQGRGFAVVAEEVRKLSEESSKTVANIQVVTKQVGQAIDVLVDKTNELLRFIDNTVTKDYERLVTVGNQYLSDADTFSSLFDHTQSMSGQVLTSVSEVNKAIVAVADLIFKISSETTDIAKRSEELNISISEVNLAMMTQAKTAEQINKMVARFKM</sequence>
<reference evidence="7 8" key="1">
    <citation type="submission" date="2019-11" db="EMBL/GenBank/DDBJ databases">
        <title>Whole-genome sequence of a the green, strictly anaerobic photosynthetic bacterium Heliobacillus mobilis DSM 6151.</title>
        <authorList>
            <person name="Kyndt J.A."/>
            <person name="Meyer T.E."/>
        </authorList>
    </citation>
    <scope>NUCLEOTIDE SEQUENCE [LARGE SCALE GENOMIC DNA]</scope>
    <source>
        <strain evidence="7 8">DSM 6151</strain>
    </source>
</reference>
<dbReference type="InterPro" id="IPR004089">
    <property type="entry name" value="MCPsignal_dom"/>
</dbReference>
<evidence type="ECO:0000259" key="5">
    <source>
        <dbReference type="PROSITE" id="PS50111"/>
    </source>
</evidence>
<evidence type="ECO:0000256" key="3">
    <source>
        <dbReference type="PROSITE-ProRule" id="PRU00284"/>
    </source>
</evidence>
<accession>A0A6I3SQF7</accession>
<proteinExistence type="inferred from homology"/>
<dbReference type="SUPFAM" id="SSF58104">
    <property type="entry name" value="Methyl-accepting chemotaxis protein (MCP) signaling domain"/>
    <property type="match status" value="1"/>
</dbReference>
<evidence type="ECO:0000256" key="1">
    <source>
        <dbReference type="ARBA" id="ARBA00023224"/>
    </source>
</evidence>
<dbReference type="InterPro" id="IPR003660">
    <property type="entry name" value="HAMP_dom"/>
</dbReference>
<dbReference type="AlphaFoldDB" id="A0A6I3SQF7"/>
<dbReference type="PANTHER" id="PTHR32089">
    <property type="entry name" value="METHYL-ACCEPTING CHEMOTAXIS PROTEIN MCPB"/>
    <property type="match status" value="1"/>
</dbReference>
<keyword evidence="4" id="KW-0472">Membrane</keyword>
<name>A0A6I3SQF7_HELMO</name>
<dbReference type="PANTHER" id="PTHR32089:SF112">
    <property type="entry name" value="LYSOZYME-LIKE PROTEIN-RELATED"/>
    <property type="match status" value="1"/>
</dbReference>
<evidence type="ECO:0000256" key="4">
    <source>
        <dbReference type="SAM" id="Phobius"/>
    </source>
</evidence>
<gene>
    <name evidence="7" type="ORF">GJ688_15740</name>
</gene>
<dbReference type="Proteomes" id="UP000430670">
    <property type="component" value="Unassembled WGS sequence"/>
</dbReference>
<dbReference type="Pfam" id="PF00672">
    <property type="entry name" value="HAMP"/>
    <property type="match status" value="1"/>
</dbReference>
<dbReference type="EMBL" id="WNKU01000024">
    <property type="protein sequence ID" value="MTV50417.1"/>
    <property type="molecule type" value="Genomic_DNA"/>
</dbReference>
<evidence type="ECO:0000256" key="2">
    <source>
        <dbReference type="ARBA" id="ARBA00029447"/>
    </source>
</evidence>
<keyword evidence="1 3" id="KW-0807">Transducer</keyword>
<dbReference type="CDD" id="cd06225">
    <property type="entry name" value="HAMP"/>
    <property type="match status" value="1"/>
</dbReference>
<dbReference type="Gene3D" id="1.10.287.950">
    <property type="entry name" value="Methyl-accepting chemotaxis protein"/>
    <property type="match status" value="1"/>
</dbReference>
<keyword evidence="4" id="KW-0812">Transmembrane</keyword>
<dbReference type="SMART" id="SM00283">
    <property type="entry name" value="MA"/>
    <property type="match status" value="1"/>
</dbReference>
<protein>
    <submittedName>
        <fullName evidence="7">HAMP domain-containing protein</fullName>
    </submittedName>
</protein>
<feature type="domain" description="Methyl-accepting transducer" evidence="5">
    <location>
        <begin position="155"/>
        <end position="406"/>
    </location>
</feature>
<dbReference type="Pfam" id="PF00015">
    <property type="entry name" value="MCPsignal"/>
    <property type="match status" value="1"/>
</dbReference>
<evidence type="ECO:0000313" key="8">
    <source>
        <dbReference type="Proteomes" id="UP000430670"/>
    </source>
</evidence>
<feature type="domain" description="HAMP" evidence="6">
    <location>
        <begin position="67"/>
        <end position="122"/>
    </location>
</feature>
<dbReference type="PROSITE" id="PS50885">
    <property type="entry name" value="HAMP"/>
    <property type="match status" value="1"/>
</dbReference>
<dbReference type="Gene3D" id="1.10.8.500">
    <property type="entry name" value="HAMP domain in histidine kinase"/>
    <property type="match status" value="1"/>
</dbReference>
<organism evidence="7 8">
    <name type="scientific">Heliobacterium mobile</name>
    <name type="common">Heliobacillus mobilis</name>
    <dbReference type="NCBI Taxonomy" id="28064"/>
    <lineage>
        <taxon>Bacteria</taxon>
        <taxon>Bacillati</taxon>
        <taxon>Bacillota</taxon>
        <taxon>Clostridia</taxon>
        <taxon>Eubacteriales</taxon>
        <taxon>Heliobacteriaceae</taxon>
        <taxon>Heliobacterium</taxon>
    </lineage>
</organism>
<comment type="caution">
    <text evidence="7">The sequence shown here is derived from an EMBL/GenBank/DDBJ whole genome shotgun (WGS) entry which is preliminary data.</text>
</comment>
<dbReference type="SMART" id="SM00304">
    <property type="entry name" value="HAMP"/>
    <property type="match status" value="1"/>
</dbReference>
<keyword evidence="8" id="KW-1185">Reference proteome</keyword>
<keyword evidence="4" id="KW-1133">Transmembrane helix</keyword>
<comment type="similarity">
    <text evidence="2">Belongs to the methyl-accepting chemotaxis (MCP) protein family.</text>
</comment>
<evidence type="ECO:0000259" key="6">
    <source>
        <dbReference type="PROSITE" id="PS50885"/>
    </source>
</evidence>
<dbReference type="PROSITE" id="PS50111">
    <property type="entry name" value="CHEMOTAXIS_TRANSDUC_2"/>
    <property type="match status" value="1"/>
</dbReference>